<evidence type="ECO:0000256" key="1">
    <source>
        <dbReference type="ARBA" id="ARBA00003041"/>
    </source>
</evidence>
<dbReference type="AlphaFoldDB" id="A0A2T3KWQ0"/>
<feature type="compositionally biased region" description="Basic and acidic residues" evidence="10">
    <location>
        <begin position="259"/>
        <end position="269"/>
    </location>
</feature>
<evidence type="ECO:0000256" key="7">
    <source>
        <dbReference type="ARBA" id="ARBA00022795"/>
    </source>
</evidence>
<dbReference type="InterPro" id="IPR018035">
    <property type="entry name" value="Flagellar_FliH/T3SS_HrpE"/>
</dbReference>
<evidence type="ECO:0000256" key="3">
    <source>
        <dbReference type="ARBA" id="ARBA00006602"/>
    </source>
</evidence>
<organism evidence="12 13">
    <name type="scientific">Photobacterium leiognathi subsp. mandapamensis</name>
    <name type="common">Photobacterium mandapamensis</name>
    <dbReference type="NCBI Taxonomy" id="48408"/>
    <lineage>
        <taxon>Bacteria</taxon>
        <taxon>Pseudomonadati</taxon>
        <taxon>Pseudomonadota</taxon>
        <taxon>Gammaproteobacteria</taxon>
        <taxon>Vibrionales</taxon>
        <taxon>Vibrionaceae</taxon>
        <taxon>Photobacterium</taxon>
    </lineage>
</organism>
<comment type="function">
    <text evidence="1">Needed for flagellar regrowth and assembly.</text>
</comment>
<comment type="subcellular location">
    <subcellularLocation>
        <location evidence="2">Cytoplasm</location>
    </subcellularLocation>
</comment>
<evidence type="ECO:0000256" key="6">
    <source>
        <dbReference type="ARBA" id="ARBA00022490"/>
    </source>
</evidence>
<evidence type="ECO:0000256" key="4">
    <source>
        <dbReference type="ARBA" id="ARBA00016507"/>
    </source>
</evidence>
<dbReference type="PRINTS" id="PR01003">
    <property type="entry name" value="FLGFLIH"/>
</dbReference>
<dbReference type="Proteomes" id="UP000240530">
    <property type="component" value="Unassembled WGS sequence"/>
</dbReference>
<dbReference type="GO" id="GO:0009288">
    <property type="term" value="C:bacterial-type flagellum"/>
    <property type="evidence" value="ECO:0007669"/>
    <property type="project" value="InterPro"/>
</dbReference>
<feature type="region of interest" description="Disordered" evidence="10">
    <location>
        <begin position="249"/>
        <end position="269"/>
    </location>
</feature>
<evidence type="ECO:0000313" key="13">
    <source>
        <dbReference type="Proteomes" id="UP000240530"/>
    </source>
</evidence>
<keyword evidence="5" id="KW-0813">Transport</keyword>
<dbReference type="GO" id="GO:0071973">
    <property type="term" value="P:bacterial-type flagellum-dependent cell motility"/>
    <property type="evidence" value="ECO:0007669"/>
    <property type="project" value="InterPro"/>
</dbReference>
<keyword evidence="12" id="KW-0282">Flagellum</keyword>
<dbReference type="GO" id="GO:0015031">
    <property type="term" value="P:protein transport"/>
    <property type="evidence" value="ECO:0007669"/>
    <property type="project" value="UniProtKB-KW"/>
</dbReference>
<accession>A0A2T3KWQ0</accession>
<keyword evidence="6" id="KW-0963">Cytoplasm</keyword>
<dbReference type="GO" id="GO:0044781">
    <property type="term" value="P:bacterial-type flagellum organization"/>
    <property type="evidence" value="ECO:0007669"/>
    <property type="project" value="UniProtKB-KW"/>
</dbReference>
<dbReference type="InterPro" id="IPR000563">
    <property type="entry name" value="Flag_FliH"/>
</dbReference>
<gene>
    <name evidence="12" type="ORF">C0W93_07875</name>
</gene>
<protein>
    <recommendedName>
        <fullName evidence="4">Flagellar assembly protein FliH</fullName>
    </recommendedName>
</protein>
<keyword evidence="12" id="KW-0966">Cell projection</keyword>
<keyword evidence="8" id="KW-0653">Protein transport</keyword>
<dbReference type="SUPFAM" id="SSF160527">
    <property type="entry name" value="V-type ATPase subunit E-like"/>
    <property type="match status" value="1"/>
</dbReference>
<proteinExistence type="inferred from homology"/>
<evidence type="ECO:0000256" key="9">
    <source>
        <dbReference type="ARBA" id="ARBA00023225"/>
    </source>
</evidence>
<keyword evidence="7" id="KW-1005">Bacterial flagellum biogenesis</keyword>
<comment type="similarity">
    <text evidence="3">Belongs to the FliH family.</text>
</comment>
<reference evidence="12 13" key="1">
    <citation type="submission" date="2018-03" db="EMBL/GenBank/DDBJ databases">
        <title>Whole genome sequencing of Histamine producing bacteria.</title>
        <authorList>
            <person name="Butler K."/>
        </authorList>
    </citation>
    <scope>NUCLEOTIDE SEQUENCE [LARGE SCALE GENOMIC DNA]</scope>
    <source>
        <strain evidence="12 13">Res.4.1</strain>
    </source>
</reference>
<dbReference type="EMBL" id="PYNS01000005">
    <property type="protein sequence ID" value="PSV11797.1"/>
    <property type="molecule type" value="Genomic_DNA"/>
</dbReference>
<dbReference type="NCBIfam" id="NF009925">
    <property type="entry name" value="PRK13386.1"/>
    <property type="match status" value="1"/>
</dbReference>
<sequence length="269" mass="30142">MMKKVTIQQLSPGQYRIHRFPPIADPVNHHPSDGFGDGDPALNWQDSQFELQQKLDEGFQQGLAKGFDEGIAQGVDQGHQRGLLEGRKEGFQQGFAQGELAGQEVFSQAVRPVEKILFELEEWHQEKDKQQRQLICDLVQKVSQQVIRAELTLMPQQIFALVDEALEAIPGKTEKIIIELNPQDIDRIHTINKSLPEAWKLIANPELPVGGCLLITDNAEADVGCDARLEACIENVQQHLVEQNQPLETPINVEQEPDDQNHASKGEGE</sequence>
<dbReference type="Pfam" id="PF02108">
    <property type="entry name" value="FliH"/>
    <property type="match status" value="1"/>
</dbReference>
<feature type="domain" description="Flagellar assembly protein FliH/Type III secretion system HrpE" evidence="11">
    <location>
        <begin position="108"/>
        <end position="231"/>
    </location>
</feature>
<evidence type="ECO:0000256" key="5">
    <source>
        <dbReference type="ARBA" id="ARBA00022448"/>
    </source>
</evidence>
<keyword evidence="12" id="KW-0969">Cilium</keyword>
<dbReference type="PANTHER" id="PTHR34982">
    <property type="entry name" value="YOP PROTEINS TRANSLOCATION PROTEIN L"/>
    <property type="match status" value="1"/>
</dbReference>
<dbReference type="PANTHER" id="PTHR34982:SF1">
    <property type="entry name" value="FLAGELLAR ASSEMBLY PROTEIN FLIH"/>
    <property type="match status" value="1"/>
</dbReference>
<dbReference type="GO" id="GO:0003774">
    <property type="term" value="F:cytoskeletal motor activity"/>
    <property type="evidence" value="ECO:0007669"/>
    <property type="project" value="InterPro"/>
</dbReference>
<dbReference type="InterPro" id="IPR051472">
    <property type="entry name" value="T3SS_Stator/FliH"/>
</dbReference>
<evidence type="ECO:0000256" key="10">
    <source>
        <dbReference type="SAM" id="MobiDB-lite"/>
    </source>
</evidence>
<evidence type="ECO:0000256" key="2">
    <source>
        <dbReference type="ARBA" id="ARBA00004496"/>
    </source>
</evidence>
<name>A0A2T3KWQ0_PHOLD</name>
<evidence type="ECO:0000259" key="11">
    <source>
        <dbReference type="Pfam" id="PF02108"/>
    </source>
</evidence>
<evidence type="ECO:0000313" key="12">
    <source>
        <dbReference type="EMBL" id="PSV11797.1"/>
    </source>
</evidence>
<comment type="caution">
    <text evidence="12">The sequence shown here is derived from an EMBL/GenBank/DDBJ whole genome shotgun (WGS) entry which is preliminary data.</text>
</comment>
<dbReference type="GO" id="GO:0005829">
    <property type="term" value="C:cytosol"/>
    <property type="evidence" value="ECO:0007669"/>
    <property type="project" value="TreeGrafter"/>
</dbReference>
<evidence type="ECO:0000256" key="8">
    <source>
        <dbReference type="ARBA" id="ARBA00022927"/>
    </source>
</evidence>
<keyword evidence="9" id="KW-1006">Bacterial flagellum protein export</keyword>